<dbReference type="Proteomes" id="UP000192660">
    <property type="component" value="Unassembled WGS sequence"/>
</dbReference>
<evidence type="ECO:0000313" key="2">
    <source>
        <dbReference type="EMBL" id="SMC08159.1"/>
    </source>
</evidence>
<protein>
    <submittedName>
        <fullName evidence="2">Uncharacterized protein</fullName>
    </submittedName>
</protein>
<feature type="compositionally biased region" description="Polar residues" evidence="1">
    <location>
        <begin position="39"/>
        <end position="49"/>
    </location>
</feature>
<evidence type="ECO:0000313" key="3">
    <source>
        <dbReference type="Proteomes" id="UP000192660"/>
    </source>
</evidence>
<organism evidence="2 3">
    <name type="scientific">Sulfobacillus thermosulfidooxidans (strain DSM 9293 / VKM B-1269 / AT-1)</name>
    <dbReference type="NCBI Taxonomy" id="929705"/>
    <lineage>
        <taxon>Bacteria</taxon>
        <taxon>Bacillati</taxon>
        <taxon>Bacillota</taxon>
        <taxon>Clostridia</taxon>
        <taxon>Eubacteriales</taxon>
        <taxon>Clostridiales Family XVII. Incertae Sedis</taxon>
        <taxon>Sulfobacillus</taxon>
    </lineage>
</organism>
<dbReference type="EMBL" id="FWWY01000002">
    <property type="protein sequence ID" value="SMC08159.1"/>
    <property type="molecule type" value="Genomic_DNA"/>
</dbReference>
<gene>
    <name evidence="2" type="ORF">SAMN00768000_3697</name>
</gene>
<accession>A0A1W1WPM4</accession>
<dbReference type="AlphaFoldDB" id="A0A1W1WPM4"/>
<sequence>MMSREKPRRTKNTGRLCREHDVIVSRKIVVNGVEMTSSTHGKAMQSKQYQGFPHDVIQ</sequence>
<keyword evidence="3" id="KW-1185">Reference proteome</keyword>
<evidence type="ECO:0000256" key="1">
    <source>
        <dbReference type="SAM" id="MobiDB-lite"/>
    </source>
</evidence>
<proteinExistence type="predicted"/>
<name>A0A1W1WPM4_SULTA</name>
<feature type="region of interest" description="Disordered" evidence="1">
    <location>
        <begin position="39"/>
        <end position="58"/>
    </location>
</feature>
<reference evidence="3" key="1">
    <citation type="submission" date="2017-04" db="EMBL/GenBank/DDBJ databases">
        <authorList>
            <person name="Varghese N."/>
            <person name="Submissions S."/>
        </authorList>
    </citation>
    <scope>NUCLEOTIDE SEQUENCE [LARGE SCALE GENOMIC DNA]</scope>
    <source>
        <strain evidence="3">DSM 9293</strain>
    </source>
</reference>